<organism evidence="1 2">
    <name type="scientific">Gracilibacillus marinus</name>
    <dbReference type="NCBI Taxonomy" id="630535"/>
    <lineage>
        <taxon>Bacteria</taxon>
        <taxon>Bacillati</taxon>
        <taxon>Bacillota</taxon>
        <taxon>Bacilli</taxon>
        <taxon>Bacillales</taxon>
        <taxon>Bacillaceae</taxon>
        <taxon>Gracilibacillus</taxon>
    </lineage>
</organism>
<proteinExistence type="predicted"/>
<comment type="caution">
    <text evidence="1">The sequence shown here is derived from an EMBL/GenBank/DDBJ whole genome shotgun (WGS) entry which is preliminary data.</text>
</comment>
<dbReference type="Proteomes" id="UP001595880">
    <property type="component" value="Unassembled WGS sequence"/>
</dbReference>
<accession>A0ABV8VUG0</accession>
<evidence type="ECO:0000313" key="1">
    <source>
        <dbReference type="EMBL" id="MFC4387552.1"/>
    </source>
</evidence>
<evidence type="ECO:0000313" key="2">
    <source>
        <dbReference type="Proteomes" id="UP001595880"/>
    </source>
</evidence>
<gene>
    <name evidence="1" type="ORF">ACFOZ1_06960</name>
</gene>
<keyword evidence="2" id="KW-1185">Reference proteome</keyword>
<sequence>MAFGITREILSQWKQKVRNEEIAFLTHYWIDDRFPNCNTVTKVGCSNLEKLSEWGKKYHLQKEWIHMDDQFPHFDLFGETQRAILKNEFQLDQLKRLEAE</sequence>
<dbReference type="RefSeq" id="WP_390197544.1">
    <property type="nucleotide sequence ID" value="NZ_JBHSDV010000001.1"/>
</dbReference>
<name>A0ABV8VUG0_9BACI</name>
<evidence type="ECO:0008006" key="3">
    <source>
        <dbReference type="Google" id="ProtNLM"/>
    </source>
</evidence>
<protein>
    <recommendedName>
        <fullName evidence="3">YneQ</fullName>
    </recommendedName>
</protein>
<reference evidence="2" key="1">
    <citation type="journal article" date="2019" name="Int. J. Syst. Evol. Microbiol.">
        <title>The Global Catalogue of Microorganisms (GCM) 10K type strain sequencing project: providing services to taxonomists for standard genome sequencing and annotation.</title>
        <authorList>
            <consortium name="The Broad Institute Genomics Platform"/>
            <consortium name="The Broad Institute Genome Sequencing Center for Infectious Disease"/>
            <person name="Wu L."/>
            <person name="Ma J."/>
        </authorList>
    </citation>
    <scope>NUCLEOTIDE SEQUENCE [LARGE SCALE GENOMIC DNA]</scope>
    <source>
        <strain evidence="2">KACC 14058</strain>
    </source>
</reference>
<dbReference type="EMBL" id="JBHSDV010000001">
    <property type="protein sequence ID" value="MFC4387552.1"/>
    <property type="molecule type" value="Genomic_DNA"/>
</dbReference>